<dbReference type="PANTHER" id="PTHR43364">
    <property type="entry name" value="NADH-SPECIFIC METHYLGLYOXAL REDUCTASE-RELATED"/>
    <property type="match status" value="1"/>
</dbReference>
<evidence type="ECO:0000313" key="4">
    <source>
        <dbReference type="Proteomes" id="UP000032232"/>
    </source>
</evidence>
<dbReference type="PANTHER" id="PTHR43364:SF18">
    <property type="entry name" value="OXIDOREDUCTASE"/>
    <property type="match status" value="1"/>
</dbReference>
<evidence type="ECO:0000313" key="3">
    <source>
        <dbReference type="EMBL" id="KIT14929.1"/>
    </source>
</evidence>
<dbReference type="PATRIC" id="fig|935700.4.peg.3361"/>
<accession>A0A0D1EB08</accession>
<keyword evidence="4" id="KW-1185">Reference proteome</keyword>
<dbReference type="InterPro" id="IPR023210">
    <property type="entry name" value="NADP_OxRdtase_dom"/>
</dbReference>
<proteinExistence type="predicted"/>
<keyword evidence="1 3" id="KW-0560">Oxidoreductase</keyword>
<dbReference type="InterPro" id="IPR036812">
    <property type="entry name" value="NAD(P)_OxRdtase_dom_sf"/>
</dbReference>
<dbReference type="GO" id="GO:0016491">
    <property type="term" value="F:oxidoreductase activity"/>
    <property type="evidence" value="ECO:0007669"/>
    <property type="project" value="UniProtKB-KW"/>
</dbReference>
<dbReference type="InterPro" id="IPR050523">
    <property type="entry name" value="AKR_Detox_Biosynth"/>
</dbReference>
<dbReference type="Gene3D" id="3.20.20.100">
    <property type="entry name" value="NADP-dependent oxidoreductase domain"/>
    <property type="match status" value="1"/>
</dbReference>
<dbReference type="EC" id="1.1.1.-" evidence="3"/>
<dbReference type="CDD" id="cd19091">
    <property type="entry name" value="AKR_PsAKR"/>
    <property type="match status" value="1"/>
</dbReference>
<dbReference type="Proteomes" id="UP000032232">
    <property type="component" value="Unassembled WGS sequence"/>
</dbReference>
<dbReference type="GO" id="GO:0005829">
    <property type="term" value="C:cytosol"/>
    <property type="evidence" value="ECO:0007669"/>
    <property type="project" value="UniProtKB-ARBA"/>
</dbReference>
<dbReference type="RefSeq" id="WP_043920024.1">
    <property type="nucleotide sequence ID" value="NZ_FZPF01000001.1"/>
</dbReference>
<dbReference type="STRING" id="935700.jaqu_32540"/>
<sequence>MEYRYLGRSGLRVSALAMGTFTFGGRGDFGMVGSADVASAGRLVDACLDRGVNLIDTANMYSLGLSEEIVGEVMATRDPDTLICSKARMRIGDGPNDEGISRWHLIRECERSLKRLRRDHIDIYLMHEWDGRTPVEEAMAALDILVKHGKVRYFGCSNWSGWQVMKGLMASGAGGLERFTAQQIHYTLEARESEYELLPLSVDQGIGVMIWSPLVAGLLTGKHTREGFAEGSRQESGWTEPPIRDWDRLWRIVDVLRDVAEGHGVPPAQVALAWLLQRPAVATLVVGGRTEDQFAQTLAACDLKLSEEDVTKLDEVSRPPLIYPYWHQHQFAKPRFSDADWALHRGQKVDGLEGYSD</sequence>
<reference evidence="3 4" key="1">
    <citation type="submission" date="2015-02" db="EMBL/GenBank/DDBJ databases">
        <title>Genome Sequence of Jannaschia aquimarina DSM28248, a member of the Roseobacter clade.</title>
        <authorList>
            <person name="Voget S."/>
            <person name="Daniel R."/>
        </authorList>
    </citation>
    <scope>NUCLEOTIDE SEQUENCE [LARGE SCALE GENOMIC DNA]</scope>
    <source>
        <strain evidence="3 4">GSW-M26</strain>
    </source>
</reference>
<organism evidence="3 4">
    <name type="scientific">Jannaschia aquimarina</name>
    <dbReference type="NCBI Taxonomy" id="935700"/>
    <lineage>
        <taxon>Bacteria</taxon>
        <taxon>Pseudomonadati</taxon>
        <taxon>Pseudomonadota</taxon>
        <taxon>Alphaproteobacteria</taxon>
        <taxon>Rhodobacterales</taxon>
        <taxon>Roseobacteraceae</taxon>
        <taxon>Jannaschia</taxon>
    </lineage>
</organism>
<name>A0A0D1EB08_9RHOB</name>
<evidence type="ECO:0000256" key="1">
    <source>
        <dbReference type="ARBA" id="ARBA00023002"/>
    </source>
</evidence>
<dbReference type="FunFam" id="3.20.20.100:FF:000004">
    <property type="entry name" value="Oxidoreductase, aldo/keto reductase"/>
    <property type="match status" value="1"/>
</dbReference>
<dbReference type="SUPFAM" id="SSF51430">
    <property type="entry name" value="NAD(P)-linked oxidoreductase"/>
    <property type="match status" value="1"/>
</dbReference>
<dbReference type="AlphaFoldDB" id="A0A0D1EB08"/>
<dbReference type="EMBL" id="JYFE01000060">
    <property type="protein sequence ID" value="KIT14929.1"/>
    <property type="molecule type" value="Genomic_DNA"/>
</dbReference>
<comment type="caution">
    <text evidence="3">The sequence shown here is derived from an EMBL/GenBank/DDBJ whole genome shotgun (WGS) entry which is preliminary data.</text>
</comment>
<gene>
    <name evidence="3" type="primary">yhdN_3</name>
    <name evidence="3" type="ORF">jaqu_32540</name>
</gene>
<evidence type="ECO:0000259" key="2">
    <source>
        <dbReference type="Pfam" id="PF00248"/>
    </source>
</evidence>
<feature type="domain" description="NADP-dependent oxidoreductase" evidence="2">
    <location>
        <begin position="16"/>
        <end position="317"/>
    </location>
</feature>
<dbReference type="OrthoDB" id="9803483at2"/>
<dbReference type="Pfam" id="PF00248">
    <property type="entry name" value="Aldo_ket_red"/>
    <property type="match status" value="1"/>
</dbReference>
<protein>
    <submittedName>
        <fullName evidence="3">YhdN_3 protein</fullName>
        <ecNumber evidence="3">1.1.1.-</ecNumber>
    </submittedName>
</protein>